<comment type="caution">
    <text evidence="2">The sequence shown here is derived from an EMBL/GenBank/DDBJ whole genome shotgun (WGS) entry which is preliminary data.</text>
</comment>
<protein>
    <submittedName>
        <fullName evidence="2">Uncharacterized protein</fullName>
    </submittedName>
</protein>
<gene>
    <name evidence="2" type="ORF">DBV15_09817</name>
</gene>
<dbReference type="Proteomes" id="UP000310200">
    <property type="component" value="Unassembled WGS sequence"/>
</dbReference>
<feature type="region of interest" description="Disordered" evidence="1">
    <location>
        <begin position="24"/>
        <end position="56"/>
    </location>
</feature>
<evidence type="ECO:0000313" key="2">
    <source>
        <dbReference type="EMBL" id="TGZ39349.1"/>
    </source>
</evidence>
<dbReference type="AlphaFoldDB" id="A0A4S2JXM9"/>
<proteinExistence type="predicted"/>
<dbReference type="EMBL" id="QBLH01003317">
    <property type="protein sequence ID" value="TGZ39349.1"/>
    <property type="molecule type" value="Genomic_DNA"/>
</dbReference>
<feature type="non-terminal residue" evidence="2">
    <location>
        <position position="1"/>
    </location>
</feature>
<evidence type="ECO:0000313" key="3">
    <source>
        <dbReference type="Proteomes" id="UP000310200"/>
    </source>
</evidence>
<keyword evidence="3" id="KW-1185">Reference proteome</keyword>
<sequence>SQHLRGHEKRFRFYVGESAVRVGRARQSSRFGGRQPTRGAHNVEEPGESRSSATDRVLDSALLPRLKRGTYHFYTLGKWKAESETSQ</sequence>
<accession>A0A4S2JXM9</accession>
<evidence type="ECO:0000256" key="1">
    <source>
        <dbReference type="SAM" id="MobiDB-lite"/>
    </source>
</evidence>
<organism evidence="2 3">
    <name type="scientific">Temnothorax longispinosus</name>
    <dbReference type="NCBI Taxonomy" id="300112"/>
    <lineage>
        <taxon>Eukaryota</taxon>
        <taxon>Metazoa</taxon>
        <taxon>Ecdysozoa</taxon>
        <taxon>Arthropoda</taxon>
        <taxon>Hexapoda</taxon>
        <taxon>Insecta</taxon>
        <taxon>Pterygota</taxon>
        <taxon>Neoptera</taxon>
        <taxon>Endopterygota</taxon>
        <taxon>Hymenoptera</taxon>
        <taxon>Apocrita</taxon>
        <taxon>Aculeata</taxon>
        <taxon>Formicoidea</taxon>
        <taxon>Formicidae</taxon>
        <taxon>Myrmicinae</taxon>
        <taxon>Temnothorax</taxon>
    </lineage>
</organism>
<name>A0A4S2JXM9_9HYME</name>
<reference evidence="2 3" key="1">
    <citation type="journal article" date="2019" name="Philos. Trans. R. Soc. Lond., B, Biol. Sci.">
        <title>Ant behaviour and brain gene expression of defending hosts depend on the ecological success of the intruding social parasite.</title>
        <authorList>
            <person name="Kaur R."/>
            <person name="Stoldt M."/>
            <person name="Jongepier E."/>
            <person name="Feldmeyer B."/>
            <person name="Menzel F."/>
            <person name="Bornberg-Bauer E."/>
            <person name="Foitzik S."/>
        </authorList>
    </citation>
    <scope>NUCLEOTIDE SEQUENCE [LARGE SCALE GENOMIC DNA]</scope>
    <source>
        <tissue evidence="2">Whole body</tissue>
    </source>
</reference>